<keyword evidence="4" id="KW-1185">Reference proteome</keyword>
<feature type="signal peptide" evidence="2">
    <location>
        <begin position="1"/>
        <end position="17"/>
    </location>
</feature>
<feature type="compositionally biased region" description="Polar residues" evidence="1">
    <location>
        <begin position="36"/>
        <end position="48"/>
    </location>
</feature>
<protein>
    <submittedName>
        <fullName evidence="3">Uncharacterized protein</fullName>
    </submittedName>
</protein>
<sequence>MENSILAFLSTILILQAGLIVTSIIREITQSIQFTSPCSFRPESTSGVDTGKKKQSPRREGENDDDDDDDDDDEDDDQSPAKPQLTSIPHSRANSWLELITNLQPPEAPARLQVP</sequence>
<accession>A0A834J2J5</accession>
<comment type="caution">
    <text evidence="3">The sequence shown here is derived from an EMBL/GenBank/DDBJ whole genome shotgun (WGS) entry which is preliminary data.</text>
</comment>
<feature type="region of interest" description="Disordered" evidence="1">
    <location>
        <begin position="36"/>
        <end position="91"/>
    </location>
</feature>
<evidence type="ECO:0000256" key="2">
    <source>
        <dbReference type="SAM" id="SignalP"/>
    </source>
</evidence>
<feature type="compositionally biased region" description="Acidic residues" evidence="1">
    <location>
        <begin position="62"/>
        <end position="78"/>
    </location>
</feature>
<name>A0A834J2J5_VESVU</name>
<dbReference type="EMBL" id="JACSEA010000023">
    <property type="protein sequence ID" value="KAF7379497.1"/>
    <property type="molecule type" value="Genomic_DNA"/>
</dbReference>
<gene>
    <name evidence="3" type="ORF">HZH66_014868</name>
</gene>
<feature type="chain" id="PRO_5032569267" evidence="2">
    <location>
        <begin position="18"/>
        <end position="115"/>
    </location>
</feature>
<keyword evidence="2" id="KW-0732">Signal</keyword>
<organism evidence="3 4">
    <name type="scientific">Vespula vulgaris</name>
    <name type="common">Yellow jacket</name>
    <name type="synonym">Wasp</name>
    <dbReference type="NCBI Taxonomy" id="7454"/>
    <lineage>
        <taxon>Eukaryota</taxon>
        <taxon>Metazoa</taxon>
        <taxon>Ecdysozoa</taxon>
        <taxon>Arthropoda</taxon>
        <taxon>Hexapoda</taxon>
        <taxon>Insecta</taxon>
        <taxon>Pterygota</taxon>
        <taxon>Neoptera</taxon>
        <taxon>Endopterygota</taxon>
        <taxon>Hymenoptera</taxon>
        <taxon>Apocrita</taxon>
        <taxon>Aculeata</taxon>
        <taxon>Vespoidea</taxon>
        <taxon>Vespidae</taxon>
        <taxon>Vespinae</taxon>
        <taxon>Vespula</taxon>
    </lineage>
</organism>
<reference evidence="3" key="1">
    <citation type="journal article" date="2020" name="G3 (Bethesda)">
        <title>High-Quality Assemblies for Three Invasive Social Wasps from the &lt;i&gt;Vespula&lt;/i&gt; Genus.</title>
        <authorList>
            <person name="Harrop T.W.R."/>
            <person name="Guhlin J."/>
            <person name="McLaughlin G.M."/>
            <person name="Permina E."/>
            <person name="Stockwell P."/>
            <person name="Gilligan J."/>
            <person name="Le Lec M.F."/>
            <person name="Gruber M.A.M."/>
            <person name="Quinn O."/>
            <person name="Lovegrove M."/>
            <person name="Duncan E.J."/>
            <person name="Remnant E.J."/>
            <person name="Van Eeckhoven J."/>
            <person name="Graham B."/>
            <person name="Knapp R.A."/>
            <person name="Langford K.W."/>
            <person name="Kronenberg Z."/>
            <person name="Press M.O."/>
            <person name="Eacker S.M."/>
            <person name="Wilson-Rankin E.E."/>
            <person name="Purcell J."/>
            <person name="Lester P.J."/>
            <person name="Dearden P.K."/>
        </authorList>
    </citation>
    <scope>NUCLEOTIDE SEQUENCE</scope>
    <source>
        <strain evidence="3">Marl-1</strain>
    </source>
</reference>
<dbReference type="Proteomes" id="UP000614350">
    <property type="component" value="Unassembled WGS sequence"/>
</dbReference>
<evidence type="ECO:0000256" key="1">
    <source>
        <dbReference type="SAM" id="MobiDB-lite"/>
    </source>
</evidence>
<evidence type="ECO:0000313" key="3">
    <source>
        <dbReference type="EMBL" id="KAF7379497.1"/>
    </source>
</evidence>
<dbReference type="AlphaFoldDB" id="A0A834J2J5"/>
<proteinExistence type="predicted"/>
<evidence type="ECO:0000313" key="4">
    <source>
        <dbReference type="Proteomes" id="UP000614350"/>
    </source>
</evidence>